<dbReference type="Proteomes" id="UP000272833">
    <property type="component" value="Unassembled WGS sequence"/>
</dbReference>
<dbReference type="RefSeq" id="WP_125875077.1">
    <property type="nucleotide sequence ID" value="NZ_CAJQNA010000099.1"/>
</dbReference>
<protein>
    <submittedName>
        <fullName evidence="1">Uncharacterized protein</fullName>
    </submittedName>
</protein>
<accession>A0A3R8WRM0</accession>
<dbReference type="EMBL" id="RHRS01000078">
    <property type="protein sequence ID" value="RRW29657.1"/>
    <property type="molecule type" value="Genomic_DNA"/>
</dbReference>
<name>A0A3R8WRM0_ECTOL</name>
<sequence>MADSNPLDSLNNEHKIYSALAGVMHAVQTLATVVLDDEAKRAKVALLIEELSEKALRSNLTDDRKHEYLDGLSSIGVASAASRDWHHPAD</sequence>
<organism evidence="1 2">
    <name type="scientific">Ectopseudomonas oleovorans</name>
    <name type="common">Pseudomonas oleovorans</name>
    <dbReference type="NCBI Taxonomy" id="301"/>
    <lineage>
        <taxon>Bacteria</taxon>
        <taxon>Pseudomonadati</taxon>
        <taxon>Pseudomonadota</taxon>
        <taxon>Gammaproteobacteria</taxon>
        <taxon>Pseudomonadales</taxon>
        <taxon>Pseudomonadaceae</taxon>
        <taxon>Ectopseudomonas</taxon>
    </lineage>
</organism>
<proteinExistence type="predicted"/>
<gene>
    <name evidence="1" type="ORF">EGJ44_20230</name>
</gene>
<dbReference type="AlphaFoldDB" id="A0A3R8WRM0"/>
<evidence type="ECO:0000313" key="1">
    <source>
        <dbReference type="EMBL" id="RRW29657.1"/>
    </source>
</evidence>
<comment type="caution">
    <text evidence="1">The sequence shown here is derived from an EMBL/GenBank/DDBJ whole genome shotgun (WGS) entry which is preliminary data.</text>
</comment>
<evidence type="ECO:0000313" key="2">
    <source>
        <dbReference type="Proteomes" id="UP000272833"/>
    </source>
</evidence>
<reference evidence="1 2" key="1">
    <citation type="submission" date="2018-10" db="EMBL/GenBank/DDBJ databases">
        <title>Transmission dynamics of multidrug resistant bacteria on intensive care unit surfaces.</title>
        <authorList>
            <person name="D'Souza A.W."/>
            <person name="Potter R.F."/>
            <person name="Wallace M."/>
            <person name="Shupe A."/>
            <person name="Patel S."/>
            <person name="Sun S."/>
            <person name="Gul D."/>
            <person name="Kwon J.H."/>
            <person name="Andleeb S."/>
            <person name="Burnham C.-A.D."/>
            <person name="Dantas G."/>
        </authorList>
    </citation>
    <scope>NUCLEOTIDE SEQUENCE [LARGE SCALE GENOMIC DNA]</scope>
    <source>
        <strain evidence="1 2">PO_271</strain>
    </source>
</reference>